<keyword evidence="6" id="KW-1185">Reference proteome</keyword>
<dbReference type="EMBL" id="KJ567043">
    <property type="protein sequence ID" value="AID58938.1"/>
    <property type="molecule type" value="Genomic_DNA"/>
</dbReference>
<accession>A0A068F3L1</accession>
<evidence type="ECO:0000313" key="5">
    <source>
        <dbReference type="EMBL" id="AID58938.1"/>
    </source>
</evidence>
<dbReference type="InterPro" id="IPR036397">
    <property type="entry name" value="RNaseH_sf"/>
</dbReference>
<evidence type="ECO:0000256" key="1">
    <source>
        <dbReference type="ARBA" id="ARBA00022722"/>
    </source>
</evidence>
<evidence type="ECO:0000256" key="2">
    <source>
        <dbReference type="ARBA" id="ARBA00022801"/>
    </source>
</evidence>
<keyword evidence="1" id="KW-0540">Nuclease</keyword>
<dbReference type="Proteomes" id="UP000027491">
    <property type="component" value="Segment"/>
</dbReference>
<dbReference type="KEGG" id="vg:23679625"/>
<dbReference type="Gene3D" id="3.30.420.10">
    <property type="entry name" value="Ribonuclease H-like superfamily/Ribonuclease H"/>
    <property type="match status" value="1"/>
</dbReference>
<feature type="domain" description="Exonuclease" evidence="4">
    <location>
        <begin position="4"/>
        <end position="177"/>
    </location>
</feature>
<dbReference type="PANTHER" id="PTHR30231">
    <property type="entry name" value="DNA POLYMERASE III SUBUNIT EPSILON"/>
    <property type="match status" value="1"/>
</dbReference>
<dbReference type="SUPFAM" id="SSF53098">
    <property type="entry name" value="Ribonuclease H-like"/>
    <property type="match status" value="1"/>
</dbReference>
<evidence type="ECO:0000256" key="3">
    <source>
        <dbReference type="ARBA" id="ARBA00022839"/>
    </source>
</evidence>
<dbReference type="GO" id="GO:0003676">
    <property type="term" value="F:nucleic acid binding"/>
    <property type="evidence" value="ECO:0007669"/>
    <property type="project" value="InterPro"/>
</dbReference>
<gene>
    <name evidence="5" type="primary">119</name>
    <name evidence="5" type="ORF">PBI_GAIA_119</name>
</gene>
<name>A0A068F3L1_9CAUD</name>
<dbReference type="Pfam" id="PF00929">
    <property type="entry name" value="RNase_T"/>
    <property type="match status" value="1"/>
</dbReference>
<dbReference type="GO" id="GO:0008408">
    <property type="term" value="F:3'-5' exonuclease activity"/>
    <property type="evidence" value="ECO:0007669"/>
    <property type="project" value="TreeGrafter"/>
</dbReference>
<dbReference type="InterPro" id="IPR012337">
    <property type="entry name" value="RNaseH-like_sf"/>
</dbReference>
<dbReference type="CDD" id="cd06127">
    <property type="entry name" value="DEDDh"/>
    <property type="match status" value="1"/>
</dbReference>
<dbReference type="GeneID" id="23679625"/>
<dbReference type="RefSeq" id="YP_009124861.1">
    <property type="nucleotide sequence ID" value="NC_026590.1"/>
</dbReference>
<dbReference type="OrthoDB" id="10878at10239"/>
<evidence type="ECO:0000313" key="6">
    <source>
        <dbReference type="Proteomes" id="UP000027491"/>
    </source>
</evidence>
<proteinExistence type="predicted"/>
<sequence length="181" mass="20027">MSRQIWVVDVESTSLDPDAAPLEIAAVNIDTGEEFRAVPHIAQAQLSKADPDSLRVNRYYERGVFKDMLETVEANKNIFDWLKNILQDQTLAGSNPSFDAGILSRQIATGGLLGTPWHHRLLDLSAYAMGVLGLEELPGLAKVCELVGVTNDDPHSALGDARATAECFRRLREWADQNRVR</sequence>
<reference evidence="5 6" key="1">
    <citation type="submission" date="2014-03" db="EMBL/GenBank/DDBJ databases">
        <authorList>
            <person name="Yoder B.A."/>
            <person name="Colicchio M.A."/>
            <person name="Schafer C.E."/>
            <person name="Abrahim M.R."/>
            <person name="Adkins N.L."/>
            <person name="Burke K.A."/>
            <person name="Churilla B.M."/>
            <person name="Cohen K.L."/>
            <person name="Fasoranti T.O."/>
            <person name="Genkil J.S."/>
            <person name="Kramer Z.J."/>
            <person name="Prout A.K."/>
            <person name="Schwarz A.G."/>
            <person name="Tish M."/>
            <person name="Vispute N."/>
            <person name="Wilkes K.E."/>
            <person name="Williams C.R."/>
            <person name="Xiao X."/>
            <person name="Yu V.J."/>
            <person name="Lapin J.S."/>
            <person name="Ott C.T."/>
            <person name="Walburn T.D."/>
            <person name="Bradley K.W."/>
            <person name="Clarke D.Q."/>
            <person name="Lewis M.F."/>
            <person name="Barker L.P."/>
            <person name="Bailey C."/>
            <person name="Asai D.J."/>
            <person name="Bowman C.A."/>
            <person name="Russell D.A."/>
            <person name="Pope W.H."/>
            <person name="Jacobs-Sera D."/>
            <person name="Hendrix R.W."/>
            <person name="Hatfull G.F."/>
        </authorList>
    </citation>
    <scope>NUCLEOTIDE SEQUENCE [LARGE SCALE GENOMIC DNA]</scope>
</reference>
<evidence type="ECO:0000259" key="4">
    <source>
        <dbReference type="SMART" id="SM00479"/>
    </source>
</evidence>
<dbReference type="PANTHER" id="PTHR30231:SF4">
    <property type="entry name" value="PROTEIN NEN2"/>
    <property type="match status" value="1"/>
</dbReference>
<protein>
    <submittedName>
        <fullName evidence="5">DnaQ-like exonuclease</fullName>
    </submittedName>
</protein>
<keyword evidence="3 5" id="KW-0269">Exonuclease</keyword>
<organism evidence="5 6">
    <name type="scientific">Mycobacterium phage Gaia</name>
    <dbReference type="NCBI Taxonomy" id="1486472"/>
    <lineage>
        <taxon>Viruses</taxon>
        <taxon>Duplodnaviria</taxon>
        <taxon>Heunggongvirae</taxon>
        <taxon>Uroviricota</taxon>
        <taxon>Caudoviricetes</taxon>
        <taxon>Gaiavirus</taxon>
        <taxon>Gaiavirus gaia</taxon>
    </lineage>
</organism>
<keyword evidence="2" id="KW-0378">Hydrolase</keyword>
<dbReference type="SMART" id="SM00479">
    <property type="entry name" value="EXOIII"/>
    <property type="match status" value="1"/>
</dbReference>
<dbReference type="InterPro" id="IPR013520">
    <property type="entry name" value="Ribonucl_H"/>
</dbReference>